<dbReference type="Pfam" id="PF03772">
    <property type="entry name" value="Competence"/>
    <property type="match status" value="1"/>
</dbReference>
<feature type="transmembrane region" description="Helical" evidence="6">
    <location>
        <begin position="483"/>
        <end position="500"/>
    </location>
</feature>
<reference evidence="9" key="1">
    <citation type="journal article" date="2014" name="Int. J. Syst. Evol. Microbiol.">
        <title>Complete genome sequence of Corynebacterium casei LMG S-19264T (=DSM 44701T), isolated from a smear-ripened cheese.</title>
        <authorList>
            <consortium name="US DOE Joint Genome Institute (JGI-PGF)"/>
            <person name="Walter F."/>
            <person name="Albersmeier A."/>
            <person name="Kalinowski J."/>
            <person name="Ruckert C."/>
        </authorList>
    </citation>
    <scope>NUCLEOTIDE SEQUENCE</scope>
    <source>
        <strain evidence="9">CGMCC 1.15360</strain>
    </source>
</reference>
<name>A0A916Z6D7_9SPHN</name>
<dbReference type="InterPro" id="IPR052159">
    <property type="entry name" value="Competence_DNA_uptake"/>
</dbReference>
<feature type="transmembrane region" description="Helical" evidence="6">
    <location>
        <begin position="388"/>
        <end position="411"/>
    </location>
</feature>
<feature type="transmembrane region" description="Helical" evidence="6">
    <location>
        <begin position="507"/>
        <end position="526"/>
    </location>
</feature>
<dbReference type="PANTHER" id="PTHR30619">
    <property type="entry name" value="DNA INTERNALIZATION/COMPETENCE PROTEIN COMEC/REC2"/>
    <property type="match status" value="1"/>
</dbReference>
<reference evidence="9" key="2">
    <citation type="submission" date="2020-09" db="EMBL/GenBank/DDBJ databases">
        <authorList>
            <person name="Sun Q."/>
            <person name="Zhou Y."/>
        </authorList>
    </citation>
    <scope>NUCLEOTIDE SEQUENCE</scope>
    <source>
        <strain evidence="9">CGMCC 1.15360</strain>
    </source>
</reference>
<evidence type="ECO:0000256" key="2">
    <source>
        <dbReference type="ARBA" id="ARBA00022475"/>
    </source>
</evidence>
<keyword evidence="3 6" id="KW-0812">Transmembrane</keyword>
<dbReference type="InterPro" id="IPR004477">
    <property type="entry name" value="ComEC_N"/>
</dbReference>
<keyword evidence="2" id="KW-1003">Cell membrane</keyword>
<evidence type="ECO:0000259" key="7">
    <source>
        <dbReference type="Pfam" id="PF03772"/>
    </source>
</evidence>
<feature type="transmembrane region" description="Helical" evidence="6">
    <location>
        <begin position="326"/>
        <end position="343"/>
    </location>
</feature>
<evidence type="ECO:0000313" key="9">
    <source>
        <dbReference type="EMBL" id="GGD76313.1"/>
    </source>
</evidence>
<accession>A0A916Z6D7</accession>
<feature type="transmembrane region" description="Helical" evidence="6">
    <location>
        <begin position="48"/>
        <end position="70"/>
    </location>
</feature>
<feature type="domain" description="DUF4131" evidence="8">
    <location>
        <begin position="23"/>
        <end position="173"/>
    </location>
</feature>
<proteinExistence type="predicted"/>
<evidence type="ECO:0000256" key="4">
    <source>
        <dbReference type="ARBA" id="ARBA00022989"/>
    </source>
</evidence>
<dbReference type="Pfam" id="PF13567">
    <property type="entry name" value="DUF4131"/>
    <property type="match status" value="1"/>
</dbReference>
<dbReference type="PANTHER" id="PTHR30619:SF1">
    <property type="entry name" value="RECOMBINATION PROTEIN 2"/>
    <property type="match status" value="1"/>
</dbReference>
<organism evidence="9 10">
    <name type="scientific">Croceicoccus mobilis</name>
    <dbReference type="NCBI Taxonomy" id="1703339"/>
    <lineage>
        <taxon>Bacteria</taxon>
        <taxon>Pseudomonadati</taxon>
        <taxon>Pseudomonadota</taxon>
        <taxon>Alphaproteobacteria</taxon>
        <taxon>Sphingomonadales</taxon>
        <taxon>Erythrobacteraceae</taxon>
        <taxon>Croceicoccus</taxon>
    </lineage>
</organism>
<keyword evidence="5 6" id="KW-0472">Membrane</keyword>
<feature type="transmembrane region" description="Helical" evidence="6">
    <location>
        <begin position="349"/>
        <end position="367"/>
    </location>
</feature>
<feature type="domain" description="ComEC/Rec2-related protein" evidence="7">
    <location>
        <begin position="221"/>
        <end position="504"/>
    </location>
</feature>
<sequence length="670" mass="70438">MPWLAVAMLAGIGLWFALPGPGDWLIALGLCGFVAGGALIWRGGDDAPLLRGAVIGVALMVAAGLSLIWARSALLGTTPISGPRVAVVAAHVLEREEQPARERARLIVATRDPRDGRAIRARLNVPDKFDAPFLQPGMQFRAKARLAPPQRAAVPGGYDFARSAWFDGLAASGSLLERPRTSGMTDDTGNGASWRTRLARHVREKAGAFGGDASAAIAATLVTGDRGALAHDDAQAMRDAGLAHMLSISGMHVGAVIAICWFLVMKLGGLWPWLALRVRLPLVAASGGALAGIGYTVLTGAALPTIRACIAALLVLGAMALGRQALSLRLIALAAIAVMLFWPEAAVGASFQLSFAAVVAIVALLDSDFGRELAKRRGTTRWQRWRHALLILLLTGIVVEATLSPLVLYHFQRSGIFGWMANLVAIPLMTVVILPALIAALVADLIGLGAPFWWLAARSLDLIVGLAHGVSGLPGAVLQLPQLRLWAILACVGGAFWLALWRGRLRLFGLSAVAVGTLGIAMARPADLLILADGRNAALSAGGGLYLLRDSSSFGTEAMIEAAGMEAGDPAIMTFPDWPGANCNASFCEVQAEGRTILAARRRFSGDYAALARACARVDIVIAQQRLPADCRPALLKADASLLSRRGGMAVNLESGNIRAVREAGDQHGW</sequence>
<evidence type="ECO:0000256" key="6">
    <source>
        <dbReference type="SAM" id="Phobius"/>
    </source>
</evidence>
<dbReference type="EMBL" id="BMIP01000006">
    <property type="protein sequence ID" value="GGD76313.1"/>
    <property type="molecule type" value="Genomic_DNA"/>
</dbReference>
<feature type="transmembrane region" description="Helical" evidence="6">
    <location>
        <begin position="242"/>
        <end position="264"/>
    </location>
</feature>
<comment type="subcellular location">
    <subcellularLocation>
        <location evidence="1">Cell membrane</location>
        <topology evidence="1">Multi-pass membrane protein</topology>
    </subcellularLocation>
</comment>
<evidence type="ECO:0000259" key="8">
    <source>
        <dbReference type="Pfam" id="PF13567"/>
    </source>
</evidence>
<evidence type="ECO:0000256" key="3">
    <source>
        <dbReference type="ARBA" id="ARBA00022692"/>
    </source>
</evidence>
<evidence type="ECO:0000313" key="10">
    <source>
        <dbReference type="Proteomes" id="UP000612349"/>
    </source>
</evidence>
<dbReference type="NCBIfam" id="TIGR00360">
    <property type="entry name" value="ComEC_N-term"/>
    <property type="match status" value="1"/>
</dbReference>
<keyword evidence="10" id="KW-1185">Reference proteome</keyword>
<dbReference type="Proteomes" id="UP000612349">
    <property type="component" value="Unassembled WGS sequence"/>
</dbReference>
<comment type="caution">
    <text evidence="9">The sequence shown here is derived from an EMBL/GenBank/DDBJ whole genome shotgun (WGS) entry which is preliminary data.</text>
</comment>
<feature type="transmembrane region" description="Helical" evidence="6">
    <location>
        <begin position="276"/>
        <end position="295"/>
    </location>
</feature>
<feature type="transmembrane region" description="Helical" evidence="6">
    <location>
        <begin position="455"/>
        <end position="477"/>
    </location>
</feature>
<evidence type="ECO:0000256" key="5">
    <source>
        <dbReference type="ARBA" id="ARBA00023136"/>
    </source>
</evidence>
<keyword evidence="4 6" id="KW-1133">Transmembrane helix</keyword>
<feature type="transmembrane region" description="Helical" evidence="6">
    <location>
        <begin position="417"/>
        <end position="443"/>
    </location>
</feature>
<evidence type="ECO:0000256" key="1">
    <source>
        <dbReference type="ARBA" id="ARBA00004651"/>
    </source>
</evidence>
<dbReference type="InterPro" id="IPR025405">
    <property type="entry name" value="DUF4131"/>
</dbReference>
<protein>
    <submittedName>
        <fullName evidence="9">Competence protein ComEC</fullName>
    </submittedName>
</protein>
<dbReference type="GO" id="GO:0005886">
    <property type="term" value="C:plasma membrane"/>
    <property type="evidence" value="ECO:0007669"/>
    <property type="project" value="UniProtKB-SubCell"/>
</dbReference>
<gene>
    <name evidence="9" type="ORF">GCM10010990_27450</name>
</gene>
<dbReference type="AlphaFoldDB" id="A0A916Z6D7"/>